<evidence type="ECO:0000313" key="3">
    <source>
        <dbReference type="Proteomes" id="UP000703269"/>
    </source>
</evidence>
<accession>A0A9P3G478</accession>
<name>A0A9P3G478_9APHY</name>
<feature type="compositionally biased region" description="Low complexity" evidence="1">
    <location>
        <begin position="187"/>
        <end position="197"/>
    </location>
</feature>
<dbReference type="Proteomes" id="UP000703269">
    <property type="component" value="Unassembled WGS sequence"/>
</dbReference>
<dbReference type="AlphaFoldDB" id="A0A9P3G478"/>
<dbReference type="EMBL" id="BPQB01000008">
    <property type="protein sequence ID" value="GJE87968.1"/>
    <property type="molecule type" value="Genomic_DNA"/>
</dbReference>
<keyword evidence="3" id="KW-1185">Reference proteome</keyword>
<organism evidence="2 3">
    <name type="scientific">Phanerochaete sordida</name>
    <dbReference type="NCBI Taxonomy" id="48140"/>
    <lineage>
        <taxon>Eukaryota</taxon>
        <taxon>Fungi</taxon>
        <taxon>Dikarya</taxon>
        <taxon>Basidiomycota</taxon>
        <taxon>Agaricomycotina</taxon>
        <taxon>Agaricomycetes</taxon>
        <taxon>Polyporales</taxon>
        <taxon>Phanerochaetaceae</taxon>
        <taxon>Phanerochaete</taxon>
    </lineage>
</organism>
<evidence type="ECO:0000313" key="2">
    <source>
        <dbReference type="EMBL" id="GJE87968.1"/>
    </source>
</evidence>
<sequence>MGLAAPARGGPRAAPASRGELPSLLCLLAAASTRCIRPLACLPQRGAGEPSAGGACEAESGPPCVAERLLGAPLPVARGARRALHLQLFCRSHAKKHERRPRAGARAVSRQHTRLVPLAPPAHHVRREHTQRAGALPTDNAFSPPPGTPELSAGTHQTAVRPHLPNSRSSAALRARRGPRGQSYACAPAAQAPSQSARRQRSPPPRAREDVRRARAGYCQHAAVAARTQKCARSSVRVLSAPRDARTCPRALPTLGTRSL</sequence>
<reference evidence="2 3" key="1">
    <citation type="submission" date="2021-08" db="EMBL/GenBank/DDBJ databases">
        <title>Draft Genome Sequence of Phanerochaete sordida strain YK-624.</title>
        <authorList>
            <person name="Mori T."/>
            <person name="Dohra H."/>
            <person name="Suzuki T."/>
            <person name="Kawagishi H."/>
            <person name="Hirai H."/>
        </authorList>
    </citation>
    <scope>NUCLEOTIDE SEQUENCE [LARGE SCALE GENOMIC DNA]</scope>
    <source>
        <strain evidence="2 3">YK-624</strain>
    </source>
</reference>
<proteinExistence type="predicted"/>
<evidence type="ECO:0000256" key="1">
    <source>
        <dbReference type="SAM" id="MobiDB-lite"/>
    </source>
</evidence>
<protein>
    <submittedName>
        <fullName evidence="2">Uncharacterized protein</fullName>
    </submittedName>
</protein>
<comment type="caution">
    <text evidence="2">The sequence shown here is derived from an EMBL/GenBank/DDBJ whole genome shotgun (WGS) entry which is preliminary data.</text>
</comment>
<gene>
    <name evidence="2" type="ORF">PsYK624_040510</name>
</gene>
<feature type="region of interest" description="Disordered" evidence="1">
    <location>
        <begin position="118"/>
        <end position="213"/>
    </location>
</feature>